<dbReference type="GO" id="GO:0032131">
    <property type="term" value="F:alkylated DNA binding"/>
    <property type="evidence" value="ECO:0007669"/>
    <property type="project" value="TreeGrafter"/>
</dbReference>
<dbReference type="GO" id="GO:0005737">
    <property type="term" value="C:cytoplasm"/>
    <property type="evidence" value="ECO:0007669"/>
    <property type="project" value="TreeGrafter"/>
</dbReference>
<dbReference type="InterPro" id="IPR023170">
    <property type="entry name" value="HhH_base_excis_C"/>
</dbReference>
<dbReference type="SMART" id="SM01009">
    <property type="entry name" value="AlkA_N"/>
    <property type="match status" value="1"/>
</dbReference>
<protein>
    <submittedName>
        <fullName evidence="6">Unannotated protein</fullName>
    </submittedName>
</protein>
<keyword evidence="2" id="KW-0234">DNA repair</keyword>
<feature type="domain" description="HhH-GPD" evidence="4">
    <location>
        <begin position="133"/>
        <end position="310"/>
    </location>
</feature>
<dbReference type="GO" id="GO:0006307">
    <property type="term" value="P:DNA alkylation repair"/>
    <property type="evidence" value="ECO:0007669"/>
    <property type="project" value="TreeGrafter"/>
</dbReference>
<dbReference type="GO" id="GO:0043916">
    <property type="term" value="F:DNA-7-methylguanine glycosylase activity"/>
    <property type="evidence" value="ECO:0007669"/>
    <property type="project" value="TreeGrafter"/>
</dbReference>
<dbReference type="InterPro" id="IPR051912">
    <property type="entry name" value="Alkylbase_DNA_Glycosylase/TA"/>
</dbReference>
<dbReference type="Gene3D" id="3.30.310.20">
    <property type="entry name" value="DNA-3-methyladenine glycosylase AlkA, N-terminal domain"/>
    <property type="match status" value="1"/>
</dbReference>
<name>A0A6J7KTF8_9ZZZZ</name>
<organism evidence="6">
    <name type="scientific">freshwater metagenome</name>
    <dbReference type="NCBI Taxonomy" id="449393"/>
    <lineage>
        <taxon>unclassified sequences</taxon>
        <taxon>metagenomes</taxon>
        <taxon>ecological metagenomes</taxon>
    </lineage>
</organism>
<dbReference type="GO" id="GO:0032993">
    <property type="term" value="C:protein-DNA complex"/>
    <property type="evidence" value="ECO:0007669"/>
    <property type="project" value="TreeGrafter"/>
</dbReference>
<dbReference type="CDD" id="cd00056">
    <property type="entry name" value="ENDO3c"/>
    <property type="match status" value="1"/>
</dbReference>
<dbReference type="InterPro" id="IPR003265">
    <property type="entry name" value="HhH-GPD_domain"/>
</dbReference>
<evidence type="ECO:0000256" key="2">
    <source>
        <dbReference type="ARBA" id="ARBA00023204"/>
    </source>
</evidence>
<dbReference type="PANTHER" id="PTHR43003:SF13">
    <property type="entry name" value="DNA-3-METHYLADENINE GLYCOSYLASE 2"/>
    <property type="match status" value="1"/>
</dbReference>
<dbReference type="Gene3D" id="1.10.1670.10">
    <property type="entry name" value="Helix-hairpin-Helix base-excision DNA repair enzymes (C-terminal)"/>
    <property type="match status" value="1"/>
</dbReference>
<dbReference type="GO" id="GO:0008725">
    <property type="term" value="F:DNA-3-methyladenine glycosylase activity"/>
    <property type="evidence" value="ECO:0007669"/>
    <property type="project" value="TreeGrafter"/>
</dbReference>
<feature type="region of interest" description="Disordered" evidence="3">
    <location>
        <begin position="160"/>
        <end position="183"/>
    </location>
</feature>
<feature type="domain" description="DNA-3-methyladenine glycosylase AlkA N-terminal" evidence="5">
    <location>
        <begin position="6"/>
        <end position="123"/>
    </location>
</feature>
<dbReference type="PANTHER" id="PTHR43003">
    <property type="entry name" value="DNA-3-METHYLADENINE GLYCOSYLASE"/>
    <property type="match status" value="1"/>
</dbReference>
<dbReference type="InterPro" id="IPR010316">
    <property type="entry name" value="AlkA_N"/>
</dbReference>
<dbReference type="InterPro" id="IPR037046">
    <property type="entry name" value="AlkA_N_sf"/>
</dbReference>
<dbReference type="SUPFAM" id="SSF48150">
    <property type="entry name" value="DNA-glycosylase"/>
    <property type="match status" value="1"/>
</dbReference>
<dbReference type="AlphaFoldDB" id="A0A6J7KTF8"/>
<evidence type="ECO:0000259" key="5">
    <source>
        <dbReference type="SMART" id="SM01009"/>
    </source>
</evidence>
<accession>A0A6J7KTF8</accession>
<evidence type="ECO:0000313" key="6">
    <source>
        <dbReference type="EMBL" id="CAB4959698.1"/>
    </source>
</evidence>
<sequence length="313" mass="31594">MPATATLRLPVREPFDGAGLWRVLDARAVTGLERTGPAGAYVRSLRLPGGAGVVELGLRDGGPVVGRLLLEDAADAGAATGLVRRLLDLDADPAAVDLHLTRDPALAPLVAARPGLRVLGTVDPFELALRAVIGQQVSVAAARTVLGRIVVAHGRALPPGLDPRQAGDGDAGGAAAATGAVEPPLRSLPSPAVVAALPDDALPMPRARAATVRRLAAAVADGTVDLSGDADPAEVVAGLLALPGIGPWTAGYVAMRALGDRDAFPAGDLVLRRSAAALGLPSEARALAAHAERWSPWRSSAAGHLWAAAADAP</sequence>
<dbReference type="EMBL" id="CAFBMK010000462">
    <property type="protein sequence ID" value="CAB4959698.1"/>
    <property type="molecule type" value="Genomic_DNA"/>
</dbReference>
<gene>
    <name evidence="6" type="ORF">UFOPK3564_03980</name>
</gene>
<dbReference type="SMART" id="SM00478">
    <property type="entry name" value="ENDO3c"/>
    <property type="match status" value="1"/>
</dbReference>
<evidence type="ECO:0000256" key="3">
    <source>
        <dbReference type="SAM" id="MobiDB-lite"/>
    </source>
</evidence>
<dbReference type="Gene3D" id="1.10.340.30">
    <property type="entry name" value="Hypothetical protein, domain 2"/>
    <property type="match status" value="1"/>
</dbReference>
<dbReference type="SUPFAM" id="SSF55945">
    <property type="entry name" value="TATA-box binding protein-like"/>
    <property type="match status" value="1"/>
</dbReference>
<dbReference type="GO" id="GO:0006285">
    <property type="term" value="P:base-excision repair, AP site formation"/>
    <property type="evidence" value="ECO:0007669"/>
    <property type="project" value="TreeGrafter"/>
</dbReference>
<evidence type="ECO:0000256" key="1">
    <source>
        <dbReference type="ARBA" id="ARBA00022763"/>
    </source>
</evidence>
<dbReference type="InterPro" id="IPR011257">
    <property type="entry name" value="DNA_glycosylase"/>
</dbReference>
<keyword evidence="1" id="KW-0227">DNA damage</keyword>
<reference evidence="6" key="1">
    <citation type="submission" date="2020-05" db="EMBL/GenBank/DDBJ databases">
        <authorList>
            <person name="Chiriac C."/>
            <person name="Salcher M."/>
            <person name="Ghai R."/>
            <person name="Kavagutti S V."/>
        </authorList>
    </citation>
    <scope>NUCLEOTIDE SEQUENCE</scope>
</reference>
<dbReference type="Pfam" id="PF06029">
    <property type="entry name" value="AlkA_N"/>
    <property type="match status" value="1"/>
</dbReference>
<evidence type="ECO:0000259" key="4">
    <source>
        <dbReference type="SMART" id="SM00478"/>
    </source>
</evidence>
<proteinExistence type="predicted"/>